<comment type="caution">
    <text evidence="12">The sequence shown here is derived from an EMBL/GenBank/DDBJ whole genome shotgun (WGS) entry which is preliminary data.</text>
</comment>
<dbReference type="PANTHER" id="PTHR31736">
    <property type="match status" value="1"/>
</dbReference>
<evidence type="ECO:0000256" key="8">
    <source>
        <dbReference type="ARBA" id="ARBA00023295"/>
    </source>
</evidence>
<dbReference type="SUPFAM" id="SSF51126">
    <property type="entry name" value="Pectin lyase-like"/>
    <property type="match status" value="1"/>
</dbReference>
<reference evidence="12" key="1">
    <citation type="submission" date="2023-08" db="EMBL/GenBank/DDBJ databases">
        <title>Black Yeasts Isolated from many extreme environments.</title>
        <authorList>
            <person name="Coleine C."/>
            <person name="Stajich J.E."/>
            <person name="Selbmann L."/>
        </authorList>
    </citation>
    <scope>NUCLEOTIDE SEQUENCE</scope>
    <source>
        <strain evidence="12">CCFEE 5810</strain>
    </source>
</reference>
<dbReference type="InterPro" id="IPR000743">
    <property type="entry name" value="Glyco_hydro_28"/>
</dbReference>
<dbReference type="Proteomes" id="UP001310594">
    <property type="component" value="Unassembled WGS sequence"/>
</dbReference>
<evidence type="ECO:0000256" key="9">
    <source>
        <dbReference type="ARBA" id="ARBA00023316"/>
    </source>
</evidence>
<keyword evidence="7" id="KW-0325">Glycoprotein</keyword>
<keyword evidence="4 11" id="KW-0732">Signal</keyword>
<keyword evidence="9" id="KW-0961">Cell wall biogenesis/degradation</keyword>
<accession>A0AAN7W553</accession>
<dbReference type="AlphaFoldDB" id="A0AAN7W553"/>
<sequence>MKTTLLTLAALFAAARAWVVNEGTKCFLYPESLTHFNLPVDDSLSIRQAFELCGTNGTVIFTKYTFNVASVIKTLDLINCDVELHGDIVFSTNVPYWLSHSINVGLQNQSTAWLIGGTNVSFIGHGGLIDGNGQTWYDENRDNSNQPGRPITITFFNSTNLFVNGLSIIQPQFWAIFVSYSQNVTMNNIYVNATTNSKYGIVNTDGADTWNSRDIVMRNWTVQNGDDCIAAKGNTTNLYVQNVTCYGGSGLTIGSVGQYPLTPDYDENILFEDITILGSMDGTYIKTWQGVNVDDTGNGGAGGGGSGLVRNVTFRRIHMEDVALPIQITQCIYTESGSDICDTSRMQIRDVTFEDISGTSRYNIAASLHCASLHPCPDILFKNVSIKSINETLGLPLYNTPLQHEVFQVSGIPKASKLRARTDIIRCSARTSSTKIPQAAFRATTGHLETSGKV</sequence>
<proteinExistence type="inferred from homology"/>
<evidence type="ECO:0000256" key="7">
    <source>
        <dbReference type="ARBA" id="ARBA00023180"/>
    </source>
</evidence>
<evidence type="ECO:0000256" key="3">
    <source>
        <dbReference type="ARBA" id="ARBA00022525"/>
    </source>
</evidence>
<dbReference type="GO" id="GO:0071555">
    <property type="term" value="P:cell wall organization"/>
    <property type="evidence" value="ECO:0007669"/>
    <property type="project" value="UniProtKB-KW"/>
</dbReference>
<dbReference type="SMART" id="SM00710">
    <property type="entry name" value="PbH1"/>
    <property type="match status" value="6"/>
</dbReference>
<dbReference type="InterPro" id="IPR011050">
    <property type="entry name" value="Pectin_lyase_fold/virulence"/>
</dbReference>
<gene>
    <name evidence="12" type="ORF">LTR97_004996</name>
</gene>
<evidence type="ECO:0000313" key="13">
    <source>
        <dbReference type="Proteomes" id="UP001310594"/>
    </source>
</evidence>
<dbReference type="Pfam" id="PF00295">
    <property type="entry name" value="Glyco_hydro_28"/>
    <property type="match status" value="1"/>
</dbReference>
<dbReference type="InterPro" id="IPR006626">
    <property type="entry name" value="PbH1"/>
</dbReference>
<evidence type="ECO:0000256" key="1">
    <source>
        <dbReference type="ARBA" id="ARBA00004613"/>
    </source>
</evidence>
<keyword evidence="6 10" id="KW-0378">Hydrolase</keyword>
<keyword evidence="3" id="KW-0964">Secreted</keyword>
<dbReference type="InterPro" id="IPR012334">
    <property type="entry name" value="Pectin_lyas_fold"/>
</dbReference>
<evidence type="ECO:0000256" key="10">
    <source>
        <dbReference type="RuleBase" id="RU361169"/>
    </source>
</evidence>
<evidence type="ECO:0000256" key="11">
    <source>
        <dbReference type="SAM" id="SignalP"/>
    </source>
</evidence>
<evidence type="ECO:0000313" key="12">
    <source>
        <dbReference type="EMBL" id="KAK5700479.1"/>
    </source>
</evidence>
<comment type="similarity">
    <text evidence="2 10">Belongs to the glycosyl hydrolase 28 family.</text>
</comment>
<evidence type="ECO:0000256" key="2">
    <source>
        <dbReference type="ARBA" id="ARBA00008834"/>
    </source>
</evidence>
<evidence type="ECO:0000256" key="6">
    <source>
        <dbReference type="ARBA" id="ARBA00022801"/>
    </source>
</evidence>
<dbReference type="Gene3D" id="2.160.20.10">
    <property type="entry name" value="Single-stranded right-handed beta-helix, Pectin lyase-like"/>
    <property type="match status" value="1"/>
</dbReference>
<protein>
    <submittedName>
        <fullName evidence="12">Uncharacterized protein</fullName>
    </submittedName>
</protein>
<dbReference type="GO" id="GO:0004650">
    <property type="term" value="F:polygalacturonase activity"/>
    <property type="evidence" value="ECO:0007669"/>
    <property type="project" value="InterPro"/>
</dbReference>
<feature type="signal peptide" evidence="11">
    <location>
        <begin position="1"/>
        <end position="17"/>
    </location>
</feature>
<dbReference type="GO" id="GO:0005576">
    <property type="term" value="C:extracellular region"/>
    <property type="evidence" value="ECO:0007669"/>
    <property type="project" value="UniProtKB-SubCell"/>
</dbReference>
<dbReference type="GO" id="GO:0045490">
    <property type="term" value="P:pectin catabolic process"/>
    <property type="evidence" value="ECO:0007669"/>
    <property type="project" value="UniProtKB-ARBA"/>
</dbReference>
<keyword evidence="8 10" id="KW-0326">Glycosidase</keyword>
<evidence type="ECO:0000256" key="5">
    <source>
        <dbReference type="ARBA" id="ARBA00022737"/>
    </source>
</evidence>
<comment type="subcellular location">
    <subcellularLocation>
        <location evidence="1">Secreted</location>
    </subcellularLocation>
</comment>
<feature type="chain" id="PRO_5043040734" evidence="11">
    <location>
        <begin position="18"/>
        <end position="454"/>
    </location>
</feature>
<dbReference type="PANTHER" id="PTHR31736:SF8">
    <property type="entry name" value="PUTATIVE (AFU_ORTHOLOGUE AFUA_7G06410)-RELATED"/>
    <property type="match status" value="1"/>
</dbReference>
<name>A0AAN7W553_9PEZI</name>
<keyword evidence="5" id="KW-0677">Repeat</keyword>
<dbReference type="EMBL" id="JAVRQU010000007">
    <property type="protein sequence ID" value="KAK5700479.1"/>
    <property type="molecule type" value="Genomic_DNA"/>
</dbReference>
<evidence type="ECO:0000256" key="4">
    <source>
        <dbReference type="ARBA" id="ARBA00022729"/>
    </source>
</evidence>
<organism evidence="12 13">
    <name type="scientific">Elasticomyces elasticus</name>
    <dbReference type="NCBI Taxonomy" id="574655"/>
    <lineage>
        <taxon>Eukaryota</taxon>
        <taxon>Fungi</taxon>
        <taxon>Dikarya</taxon>
        <taxon>Ascomycota</taxon>
        <taxon>Pezizomycotina</taxon>
        <taxon>Dothideomycetes</taxon>
        <taxon>Dothideomycetidae</taxon>
        <taxon>Mycosphaerellales</taxon>
        <taxon>Teratosphaeriaceae</taxon>
        <taxon>Elasticomyces</taxon>
    </lineage>
</organism>